<feature type="domain" description="Gnk2-homologous" evidence="4">
    <location>
        <begin position="131"/>
        <end position="238"/>
    </location>
</feature>
<dbReference type="InterPro" id="IPR002902">
    <property type="entry name" value="GNK2"/>
</dbReference>
<evidence type="ECO:0000313" key="6">
    <source>
        <dbReference type="Proteomes" id="UP000035740"/>
    </source>
</evidence>
<sequence length="393" mass="44227">MQLFLLDTSIATSPILNYNISRCYNSSLSSTYPLGSSYETNLNHLFSTLDSQISTAKHGFTTHKQESQNHDSAFGLAMCQGDLDSVDCRDCVQMASRQLPLLCPRAIQAILWKEQCMLRYSNESFFSVFQENPHEEVYNINNITTNISSWFKCLNDTLNEVILMAASNNSGYMYATKEAWYSPMNRNLFTLVQCTPDLSKENCTKCFSVAKSRIYNMSSRGGAVLMPSCTLRYEIYPFYDTSTLQDLAPPPNIAIFAYRGKKQKSATILVVAIIVPLAILGMLILSGIYLLKKKARKYPSRDFQNVFHDLATAESLMFELGVLEAATNNFSDDLKLGQGGFGSVYKPLNALDPSIILVCNHLLCQGSVSFRQQQQRALQTQCVLMLRKSRYNQ</sequence>
<feature type="transmembrane region" description="Helical" evidence="3">
    <location>
        <begin position="268"/>
        <end position="291"/>
    </location>
</feature>
<dbReference type="Gene3D" id="3.30.200.20">
    <property type="entry name" value="Phosphorylase Kinase, domain 1"/>
    <property type="match status" value="1"/>
</dbReference>
<name>A0A0J8B5X1_BETVV</name>
<reference evidence="5 6" key="1">
    <citation type="journal article" date="2014" name="Nature">
        <title>The genome of the recently domesticated crop plant sugar beet (Beta vulgaris).</title>
        <authorList>
            <person name="Dohm J.C."/>
            <person name="Minoche A.E."/>
            <person name="Holtgrawe D."/>
            <person name="Capella-Gutierrez S."/>
            <person name="Zakrzewski F."/>
            <person name="Tafer H."/>
            <person name="Rupp O."/>
            <person name="Sorensen T.R."/>
            <person name="Stracke R."/>
            <person name="Reinhardt R."/>
            <person name="Goesmann A."/>
            <person name="Kraft T."/>
            <person name="Schulz B."/>
            <person name="Stadler P.F."/>
            <person name="Schmidt T."/>
            <person name="Gabaldon T."/>
            <person name="Lehrach H."/>
            <person name="Weisshaar B."/>
            <person name="Himmelbauer H."/>
        </authorList>
    </citation>
    <scope>NUCLEOTIDE SEQUENCE [LARGE SCALE GENOMIC DNA]</scope>
    <source>
        <tissue evidence="5">Taproot</tissue>
    </source>
</reference>
<dbReference type="AlphaFoldDB" id="A0A0J8B5X1"/>
<gene>
    <name evidence="5" type="ORF">BVRB_8g200970</name>
</gene>
<dbReference type="CDD" id="cd23509">
    <property type="entry name" value="Gnk2-like"/>
    <property type="match status" value="2"/>
</dbReference>
<evidence type="ECO:0000256" key="3">
    <source>
        <dbReference type="SAM" id="Phobius"/>
    </source>
</evidence>
<keyword evidence="2" id="KW-0677">Repeat</keyword>
<organism evidence="5 6">
    <name type="scientific">Beta vulgaris subsp. vulgaris</name>
    <name type="common">Beet</name>
    <dbReference type="NCBI Taxonomy" id="3555"/>
    <lineage>
        <taxon>Eukaryota</taxon>
        <taxon>Viridiplantae</taxon>
        <taxon>Streptophyta</taxon>
        <taxon>Embryophyta</taxon>
        <taxon>Tracheophyta</taxon>
        <taxon>Spermatophyta</taxon>
        <taxon>Magnoliopsida</taxon>
        <taxon>eudicotyledons</taxon>
        <taxon>Gunneridae</taxon>
        <taxon>Pentapetalae</taxon>
        <taxon>Caryophyllales</taxon>
        <taxon>Chenopodiaceae</taxon>
        <taxon>Betoideae</taxon>
        <taxon>Beta</taxon>
    </lineage>
</organism>
<dbReference type="PANTHER" id="PTHR32099">
    <property type="entry name" value="CYSTEINE-RICH REPEAT SECRETORY PROTEIN"/>
    <property type="match status" value="1"/>
</dbReference>
<dbReference type="OMA" id="NYNISRC"/>
<keyword evidence="3" id="KW-1133">Transmembrane helix</keyword>
<protein>
    <recommendedName>
        <fullName evidence="4">Gnk2-homologous domain-containing protein</fullName>
    </recommendedName>
</protein>
<dbReference type="Proteomes" id="UP000035740">
    <property type="component" value="Unassembled WGS sequence"/>
</dbReference>
<dbReference type="Gene3D" id="3.30.430.20">
    <property type="entry name" value="Gnk2 domain, C-X8-C-X2-C motif"/>
    <property type="match status" value="2"/>
</dbReference>
<accession>A0A0J8B5X1</accession>
<dbReference type="EMBL" id="KQ090365">
    <property type="protein sequence ID" value="KMS96634.1"/>
    <property type="molecule type" value="Genomic_DNA"/>
</dbReference>
<keyword evidence="3" id="KW-0472">Membrane</keyword>
<dbReference type="OrthoDB" id="4062651at2759"/>
<dbReference type="PANTHER" id="PTHR32099:SF42">
    <property type="entry name" value="CYSTEINE-RICH RECEPTOR-LIKE PROTEIN KINASE 9-RELATED"/>
    <property type="match status" value="1"/>
</dbReference>
<keyword evidence="6" id="KW-1185">Reference proteome</keyword>
<dbReference type="eggNOG" id="ENOG502QWDY">
    <property type="taxonomic scope" value="Eukaryota"/>
</dbReference>
<dbReference type="InterPro" id="IPR038408">
    <property type="entry name" value="GNK2_sf"/>
</dbReference>
<dbReference type="Pfam" id="PF01657">
    <property type="entry name" value="Stress-antifung"/>
    <property type="match status" value="2"/>
</dbReference>
<keyword evidence="3" id="KW-0812">Transmembrane</keyword>
<dbReference type="Gramene" id="KMS96634">
    <property type="protein sequence ID" value="KMS96634"/>
    <property type="gene ID" value="BVRB_8g200970"/>
</dbReference>
<feature type="domain" description="Gnk2-homologous" evidence="4">
    <location>
        <begin position="20"/>
        <end position="125"/>
    </location>
</feature>
<evidence type="ECO:0000259" key="4">
    <source>
        <dbReference type="PROSITE" id="PS51473"/>
    </source>
</evidence>
<dbReference type="PROSITE" id="PS51473">
    <property type="entry name" value="GNK2"/>
    <property type="match status" value="2"/>
</dbReference>
<keyword evidence="1" id="KW-0732">Signal</keyword>
<evidence type="ECO:0000256" key="1">
    <source>
        <dbReference type="ARBA" id="ARBA00022729"/>
    </source>
</evidence>
<evidence type="ECO:0000313" key="5">
    <source>
        <dbReference type="EMBL" id="KMS96634.1"/>
    </source>
</evidence>
<evidence type="ECO:0000256" key="2">
    <source>
        <dbReference type="ARBA" id="ARBA00022737"/>
    </source>
</evidence>
<proteinExistence type="predicted"/>